<keyword evidence="3" id="KW-1185">Reference proteome</keyword>
<gene>
    <name evidence="2" type="ORF">IFT93_24140</name>
</gene>
<name>A0ABR9A0D5_9GAMM</name>
<evidence type="ECO:0000256" key="1">
    <source>
        <dbReference type="SAM" id="MobiDB-lite"/>
    </source>
</evidence>
<feature type="non-terminal residue" evidence="2">
    <location>
        <position position="75"/>
    </location>
</feature>
<evidence type="ECO:0000313" key="2">
    <source>
        <dbReference type="EMBL" id="MBD8109441.1"/>
    </source>
</evidence>
<sequence>MPDNVGGNLTLASERDSDRYDAKQQNVSAGGSFTFGSMTGSASASRDRLHSNFDSVKEQTGLFAGKGGYDVTVKE</sequence>
<organism evidence="2 3">
    <name type="scientific">Erwinia persicina</name>
    <dbReference type="NCBI Taxonomy" id="55211"/>
    <lineage>
        <taxon>Bacteria</taxon>
        <taxon>Pseudomonadati</taxon>
        <taxon>Pseudomonadota</taxon>
        <taxon>Gammaproteobacteria</taxon>
        <taxon>Enterobacterales</taxon>
        <taxon>Erwiniaceae</taxon>
        <taxon>Erwinia</taxon>
    </lineage>
</organism>
<evidence type="ECO:0000313" key="3">
    <source>
        <dbReference type="Proteomes" id="UP000661012"/>
    </source>
</evidence>
<proteinExistence type="predicted"/>
<feature type="compositionally biased region" description="Low complexity" evidence="1">
    <location>
        <begin position="28"/>
        <end position="43"/>
    </location>
</feature>
<feature type="compositionally biased region" description="Basic and acidic residues" evidence="1">
    <location>
        <begin position="13"/>
        <end position="22"/>
    </location>
</feature>
<accession>A0ABR9A0D5</accession>
<dbReference type="Proteomes" id="UP000661012">
    <property type="component" value="Unassembled WGS sequence"/>
</dbReference>
<comment type="caution">
    <text evidence="2">The sequence shown here is derived from an EMBL/GenBank/DDBJ whole genome shotgun (WGS) entry which is preliminary data.</text>
</comment>
<dbReference type="EMBL" id="JACYNN010000064">
    <property type="protein sequence ID" value="MBD8109441.1"/>
    <property type="molecule type" value="Genomic_DNA"/>
</dbReference>
<feature type="region of interest" description="Disordered" evidence="1">
    <location>
        <begin position="1"/>
        <end position="46"/>
    </location>
</feature>
<reference evidence="2 3" key="1">
    <citation type="journal article" date="2020" name="FEMS Microbiol. Ecol.">
        <title>Temporal dynamics of bacterial communities during seed development and maturation.</title>
        <authorList>
            <person name="Chesneau G."/>
            <person name="Torres-Cortes G."/>
            <person name="Briand M."/>
            <person name="Darrasse A."/>
            <person name="Preveaux A."/>
            <person name="Marais C."/>
            <person name="Jacques M.A."/>
            <person name="Shade A."/>
            <person name="Barret M."/>
        </authorList>
    </citation>
    <scope>NUCLEOTIDE SEQUENCE [LARGE SCALE GENOMIC DNA]</scope>
    <source>
        <strain evidence="2 3">CFBP13732</strain>
    </source>
</reference>
<protein>
    <submittedName>
        <fullName evidence="2">Uncharacterized protein</fullName>
    </submittedName>
</protein>